<gene>
    <name evidence="1" type="ORF">F1C12_16375</name>
</gene>
<protein>
    <submittedName>
        <fullName evidence="1">DUF4303 domain-containing protein</fullName>
    </submittedName>
</protein>
<dbReference type="AlphaFoldDB" id="A0A7G6YDG6"/>
<dbReference type="Proteomes" id="UP000515511">
    <property type="component" value="Chromosome"/>
</dbReference>
<dbReference type="InterPro" id="IPR025409">
    <property type="entry name" value="DUF4303"/>
</dbReference>
<dbReference type="Pfam" id="PF14136">
    <property type="entry name" value="DUF4303"/>
    <property type="match status" value="1"/>
</dbReference>
<dbReference type="KEGG" id="lse:F1C12_16375"/>
<evidence type="ECO:0000313" key="1">
    <source>
        <dbReference type="EMBL" id="QNE36531.1"/>
    </source>
</evidence>
<name>A0A7G6YDG6_9MICO</name>
<sequence length="182" mass="19730">MGVLPSDDYERIRSAIRDAARSAWRDLRAARPDETFYYFGLATTPQSHRPAPTASSREGLDRTIAGYREQLVELLHDEVRWSDLESPYALYGDAHFHAVDGLFDALGDPFDRAEDVNATLREAMVEALQELDAEGFFGEGAARDAVVVDVTVRDGATTLAGLASAGRLNPAAALQGYGRAAG</sequence>
<evidence type="ECO:0000313" key="2">
    <source>
        <dbReference type="Proteomes" id="UP000515511"/>
    </source>
</evidence>
<organism evidence="1 2">
    <name type="scientific">Leifsonia shinshuensis</name>
    <dbReference type="NCBI Taxonomy" id="150026"/>
    <lineage>
        <taxon>Bacteria</taxon>
        <taxon>Bacillati</taxon>
        <taxon>Actinomycetota</taxon>
        <taxon>Actinomycetes</taxon>
        <taxon>Micrococcales</taxon>
        <taxon>Microbacteriaceae</taxon>
        <taxon>Leifsonia</taxon>
    </lineage>
</organism>
<dbReference type="EMBL" id="CP043641">
    <property type="protein sequence ID" value="QNE36531.1"/>
    <property type="molecule type" value="Genomic_DNA"/>
</dbReference>
<reference evidence="2" key="1">
    <citation type="submission" date="2019-09" db="EMBL/GenBank/DDBJ databases">
        <title>Antimicrobial potential of Antarctic Bacteria.</title>
        <authorList>
            <person name="Benaud N."/>
            <person name="Edwards R.J."/>
            <person name="Ferrari B.C."/>
        </authorList>
    </citation>
    <scope>NUCLEOTIDE SEQUENCE [LARGE SCALE GENOMIC DNA]</scope>
    <source>
        <strain evidence="2">INR9</strain>
    </source>
</reference>
<proteinExistence type="predicted"/>
<accession>A0A7G6YDG6</accession>
<dbReference type="RefSeq" id="WP_185275967.1">
    <property type="nucleotide sequence ID" value="NZ_CP043641.1"/>
</dbReference>